<accession>A0A317YFJ8</accession>
<gene>
    <name evidence="2" type="ORF">Zm00014a_003708</name>
</gene>
<keyword evidence="1" id="KW-1133">Transmembrane helix</keyword>
<keyword evidence="1" id="KW-0812">Transmembrane</keyword>
<reference evidence="2" key="1">
    <citation type="journal article" date="2018" name="Nat. Genet.">
        <title>Extensive intraspecific gene order and gene structural variations between Mo17 and other maize genomes.</title>
        <authorList>
            <person name="Sun S."/>
            <person name="Zhou Y."/>
            <person name="Chen J."/>
            <person name="Shi J."/>
            <person name="Zhao H."/>
            <person name="Zhao H."/>
            <person name="Song W."/>
            <person name="Zhang M."/>
            <person name="Cui Y."/>
            <person name="Dong X."/>
            <person name="Liu H."/>
            <person name="Ma X."/>
            <person name="Jiao Y."/>
            <person name="Wang B."/>
            <person name="Wei X."/>
            <person name="Stein J.C."/>
            <person name="Glaubitz J.C."/>
            <person name="Lu F."/>
            <person name="Yu G."/>
            <person name="Liang C."/>
            <person name="Fengler K."/>
            <person name="Li B."/>
            <person name="Rafalski A."/>
            <person name="Schnable P.S."/>
            <person name="Ware D.H."/>
            <person name="Buckler E.S."/>
            <person name="Lai J."/>
        </authorList>
    </citation>
    <scope>NUCLEOTIDE SEQUENCE [LARGE SCALE GENOMIC DNA]</scope>
    <source>
        <tissue evidence="2">Seedling</tissue>
    </source>
</reference>
<protein>
    <submittedName>
        <fullName evidence="2">Uncharacterized protein</fullName>
    </submittedName>
</protein>
<keyword evidence="1" id="KW-0472">Membrane</keyword>
<dbReference type="EMBL" id="NCVQ01000001">
    <property type="protein sequence ID" value="PWZ56641.1"/>
    <property type="molecule type" value="Genomic_DNA"/>
</dbReference>
<sequence length="45" mass="5456">MVNSLSYVIFYAYLLYLFPCMVYYLFSNLNGWMYVCLQSHRERSG</sequence>
<proteinExistence type="predicted"/>
<feature type="transmembrane region" description="Helical" evidence="1">
    <location>
        <begin position="6"/>
        <end position="26"/>
    </location>
</feature>
<dbReference type="AlphaFoldDB" id="A0A317YFJ8"/>
<dbReference type="Proteomes" id="UP000251960">
    <property type="component" value="Chromosome 1"/>
</dbReference>
<evidence type="ECO:0000313" key="2">
    <source>
        <dbReference type="EMBL" id="PWZ56641.1"/>
    </source>
</evidence>
<organism evidence="2">
    <name type="scientific">Zea mays</name>
    <name type="common">Maize</name>
    <dbReference type="NCBI Taxonomy" id="4577"/>
    <lineage>
        <taxon>Eukaryota</taxon>
        <taxon>Viridiplantae</taxon>
        <taxon>Streptophyta</taxon>
        <taxon>Embryophyta</taxon>
        <taxon>Tracheophyta</taxon>
        <taxon>Spermatophyta</taxon>
        <taxon>Magnoliopsida</taxon>
        <taxon>Liliopsida</taxon>
        <taxon>Poales</taxon>
        <taxon>Poaceae</taxon>
        <taxon>PACMAD clade</taxon>
        <taxon>Panicoideae</taxon>
        <taxon>Andropogonodae</taxon>
        <taxon>Andropogoneae</taxon>
        <taxon>Tripsacinae</taxon>
        <taxon>Zea</taxon>
    </lineage>
</organism>
<comment type="caution">
    <text evidence="2">The sequence shown here is derived from an EMBL/GenBank/DDBJ whole genome shotgun (WGS) entry which is preliminary data.</text>
</comment>
<evidence type="ECO:0000256" key="1">
    <source>
        <dbReference type="SAM" id="Phobius"/>
    </source>
</evidence>
<name>A0A317YFJ8_MAIZE</name>